<reference evidence="1 2" key="1">
    <citation type="journal article" date="2019" name="Int. J. Syst. Evol. Microbiol.">
        <title>The Global Catalogue of Microorganisms (GCM) 10K type strain sequencing project: providing services to taxonomists for standard genome sequencing and annotation.</title>
        <authorList>
            <consortium name="The Broad Institute Genomics Platform"/>
            <consortium name="The Broad Institute Genome Sequencing Center for Infectious Disease"/>
            <person name="Wu L."/>
            <person name="Ma J."/>
        </authorList>
    </citation>
    <scope>NUCLEOTIDE SEQUENCE [LARGE SCALE GENOMIC DNA]</scope>
    <source>
        <strain evidence="1 2">CGMCC 1.12125</strain>
    </source>
</reference>
<name>A0ABD6CA13_9EURY</name>
<organism evidence="1 2">
    <name type="scientific">Halorientalis brevis</name>
    <dbReference type="NCBI Taxonomy" id="1126241"/>
    <lineage>
        <taxon>Archaea</taxon>
        <taxon>Methanobacteriati</taxon>
        <taxon>Methanobacteriota</taxon>
        <taxon>Stenosarchaea group</taxon>
        <taxon>Halobacteria</taxon>
        <taxon>Halobacteriales</taxon>
        <taxon>Haloarculaceae</taxon>
        <taxon>Halorientalis</taxon>
    </lineage>
</organism>
<proteinExistence type="predicted"/>
<sequence>MERPSIGSKPSSKHIVWTPDPKTDVKRFDEQYLRKWCRHFGFDFEQYSRVDHKRADESRTQYQCVFSYQKDRTESIEINGEEWSIAAEKTPRTFVEIDEEGVMRVQGWSTDRIIDVKQLWHDGTKLLIEATDGDTRLRVDVADLTP</sequence>
<accession>A0ABD6CA13</accession>
<comment type="caution">
    <text evidence="1">The sequence shown here is derived from an EMBL/GenBank/DDBJ whole genome shotgun (WGS) entry which is preliminary data.</text>
</comment>
<evidence type="ECO:0000313" key="1">
    <source>
        <dbReference type="EMBL" id="MFD1587055.1"/>
    </source>
</evidence>
<protein>
    <submittedName>
        <fullName evidence="1">Uncharacterized protein</fullName>
    </submittedName>
</protein>
<dbReference type="RefSeq" id="WP_247375347.1">
    <property type="nucleotide sequence ID" value="NZ_JALLGV010000001.1"/>
</dbReference>
<gene>
    <name evidence="1" type="ORF">ACFR9U_08665</name>
</gene>
<evidence type="ECO:0000313" key="2">
    <source>
        <dbReference type="Proteomes" id="UP001597119"/>
    </source>
</evidence>
<keyword evidence="2" id="KW-1185">Reference proteome</keyword>
<dbReference type="AlphaFoldDB" id="A0ABD6CA13"/>
<dbReference type="EMBL" id="JBHUDJ010000003">
    <property type="protein sequence ID" value="MFD1587055.1"/>
    <property type="molecule type" value="Genomic_DNA"/>
</dbReference>
<dbReference type="Proteomes" id="UP001597119">
    <property type="component" value="Unassembled WGS sequence"/>
</dbReference>